<dbReference type="Proteomes" id="UP000241436">
    <property type="component" value="Unassembled WGS sequence"/>
</dbReference>
<dbReference type="Gene3D" id="3.30.470.20">
    <property type="entry name" value="ATP-grasp fold, B domain"/>
    <property type="match status" value="1"/>
</dbReference>
<protein>
    <recommendedName>
        <fullName evidence="3">ATP-grasp domain-containing protein</fullName>
    </recommendedName>
</protein>
<reference evidence="1 2" key="1">
    <citation type="submission" date="2017-09" db="EMBL/GenBank/DDBJ databases">
        <title>Bloom of a denitrifying methanotroph, Candidatus Methylomirabilis limnetica, in a deep stratified lake.</title>
        <authorList>
            <person name="Graf J.S."/>
            <person name="Marchant H.K."/>
            <person name="Tienken D."/>
            <person name="Hach P.F."/>
            <person name="Brand A."/>
            <person name="Schubert C.J."/>
            <person name="Kuypers M.M."/>
            <person name="Milucka J."/>
        </authorList>
    </citation>
    <scope>NUCLEOTIDE SEQUENCE [LARGE SCALE GENOMIC DNA]</scope>
    <source>
        <strain evidence="1 2">Zug</strain>
    </source>
</reference>
<dbReference type="RefSeq" id="WP_107563334.1">
    <property type="nucleotide sequence ID" value="NZ_NVQC01000026.1"/>
</dbReference>
<dbReference type="SUPFAM" id="SSF56059">
    <property type="entry name" value="Glutathione synthetase ATP-binding domain-like"/>
    <property type="match status" value="1"/>
</dbReference>
<accession>A0A2T4TW39</accession>
<organism evidence="1 2">
    <name type="scientific">Candidatus Methylomirabilis limnetica</name>
    <dbReference type="NCBI Taxonomy" id="2033718"/>
    <lineage>
        <taxon>Bacteria</taxon>
        <taxon>Candidatus Methylomirabilota</taxon>
        <taxon>Candidatus Methylomirabilia</taxon>
        <taxon>Candidatus Methylomirabilales</taxon>
        <taxon>Candidatus Methylomirabilaceae</taxon>
        <taxon>Candidatus Methylomirabilis</taxon>
    </lineage>
</organism>
<proteinExistence type="predicted"/>
<comment type="caution">
    <text evidence="1">The sequence shown here is derived from an EMBL/GenBank/DDBJ whole genome shotgun (WGS) entry which is preliminary data.</text>
</comment>
<evidence type="ECO:0000313" key="1">
    <source>
        <dbReference type="EMBL" id="PTL35319.1"/>
    </source>
</evidence>
<name>A0A2T4TW39_9BACT</name>
<keyword evidence="2" id="KW-1185">Reference proteome</keyword>
<sequence length="294" mass="33125">MMPYLWGIYREQQHSPGREFDDAEILRLVAKHVEAAGYQVHLKTPEELGVADPSTGLRPDPLPSLVFLMCERVETLRSLEPIEMQAIPHVNPLQAVLNTYRDRMIPLLAASAIPIPRSQVISSNSFNPDHPSPQLPTGSFPIWVKRADVHNTQSGDVELVSSLEDLRRVLAALYGRGISHVVLQQHIPGDLIKFYGIGKSLTGHRKDTWFKWFYHRDQDLARYPFSEEALQTVTQQAASTIGLEVYGGDAIITPTGEFFLIDINAWPSFALFREEAAPQIATWLLRRLRQGALL</sequence>
<evidence type="ECO:0008006" key="3">
    <source>
        <dbReference type="Google" id="ProtNLM"/>
    </source>
</evidence>
<evidence type="ECO:0000313" key="2">
    <source>
        <dbReference type="Proteomes" id="UP000241436"/>
    </source>
</evidence>
<dbReference type="AlphaFoldDB" id="A0A2T4TW39"/>
<dbReference type="EMBL" id="NVQC01000026">
    <property type="protein sequence ID" value="PTL35319.1"/>
    <property type="molecule type" value="Genomic_DNA"/>
</dbReference>
<reference evidence="2" key="2">
    <citation type="journal article" date="2018" name="Environ. Microbiol.">
        <title>Bloom of a denitrifying methanotroph, 'Candidatus Methylomirabilis limnetica', in a deep stratified lake.</title>
        <authorList>
            <person name="Graf J.S."/>
            <person name="Mayr M.J."/>
            <person name="Marchant H.K."/>
            <person name="Tienken D."/>
            <person name="Hach P.F."/>
            <person name="Brand A."/>
            <person name="Schubert C.J."/>
            <person name="Kuypers M.M."/>
            <person name="Milucka J."/>
        </authorList>
    </citation>
    <scope>NUCLEOTIDE SEQUENCE [LARGE SCALE GENOMIC DNA]</scope>
    <source>
        <strain evidence="2">Zug</strain>
    </source>
</reference>
<gene>
    <name evidence="1" type="ORF">CLG94_10455</name>
</gene>
<dbReference type="OrthoDB" id="9799627at2"/>